<gene>
    <name evidence="2" type="ORF">C481_08101</name>
</gene>
<evidence type="ECO:0000313" key="2">
    <source>
        <dbReference type="EMBL" id="ELZ02614.1"/>
    </source>
</evidence>
<accession>M0AYW7</accession>
<dbReference type="AlphaFoldDB" id="M0AYW7"/>
<reference evidence="2 3" key="1">
    <citation type="journal article" date="2014" name="PLoS Genet.">
        <title>Phylogenetically driven sequencing of extremely halophilic archaea reveals strategies for static and dynamic osmo-response.</title>
        <authorList>
            <person name="Becker E.A."/>
            <person name="Seitzer P.M."/>
            <person name="Tritt A."/>
            <person name="Larsen D."/>
            <person name="Krusor M."/>
            <person name="Yao A.I."/>
            <person name="Wu D."/>
            <person name="Madern D."/>
            <person name="Eisen J.A."/>
            <person name="Darling A.E."/>
            <person name="Facciotti M.T."/>
        </authorList>
    </citation>
    <scope>NUCLEOTIDE SEQUENCE [LARGE SCALE GENOMIC DNA]</scope>
    <source>
        <strain evidence="2 3">DSM 12278</strain>
    </source>
</reference>
<keyword evidence="1" id="KW-0472">Membrane</keyword>
<evidence type="ECO:0000313" key="3">
    <source>
        <dbReference type="Proteomes" id="UP000011554"/>
    </source>
</evidence>
<dbReference type="Pfam" id="PF11255">
    <property type="entry name" value="DUF3054"/>
    <property type="match status" value="1"/>
</dbReference>
<feature type="transmembrane region" description="Helical" evidence="1">
    <location>
        <begin position="18"/>
        <end position="36"/>
    </location>
</feature>
<dbReference type="eggNOG" id="arCOG03922">
    <property type="taxonomic scope" value="Archaea"/>
</dbReference>
<feature type="transmembrane region" description="Helical" evidence="1">
    <location>
        <begin position="56"/>
        <end position="74"/>
    </location>
</feature>
<evidence type="ECO:0008006" key="4">
    <source>
        <dbReference type="Google" id="ProtNLM"/>
    </source>
</evidence>
<dbReference type="PATRIC" id="fig|29540.5.peg.1647"/>
<feature type="transmembrane region" description="Helical" evidence="1">
    <location>
        <begin position="111"/>
        <end position="132"/>
    </location>
</feature>
<keyword evidence="3" id="KW-1185">Reference proteome</keyword>
<sequence>MDTAVRVADRGVTVDRETIAIGIVDVVLLTGLIMFGQSHHGSLGGPLATLERVAPFLIGWFAMALLAGLYTRVATRSLVETIRITALTWIAAANIGLALRASPYFEGGFHWTFSFVITGFGLLALVSWRFGYVAMRRY</sequence>
<comment type="caution">
    <text evidence="2">The sequence shown here is derived from an EMBL/GenBank/DDBJ whole genome shotgun (WGS) entry which is preliminary data.</text>
</comment>
<dbReference type="Proteomes" id="UP000011554">
    <property type="component" value="Unassembled WGS sequence"/>
</dbReference>
<dbReference type="STRING" id="29540.C481_08101"/>
<evidence type="ECO:0000256" key="1">
    <source>
        <dbReference type="SAM" id="Phobius"/>
    </source>
</evidence>
<dbReference type="InterPro" id="IPR021414">
    <property type="entry name" value="DUF3054"/>
</dbReference>
<keyword evidence="1" id="KW-0812">Transmembrane</keyword>
<dbReference type="RefSeq" id="WP_006108647.1">
    <property type="nucleotide sequence ID" value="NZ_AOIO01000021.1"/>
</dbReference>
<feature type="transmembrane region" description="Helical" evidence="1">
    <location>
        <begin position="86"/>
        <end position="105"/>
    </location>
</feature>
<dbReference type="EMBL" id="AOIO01000021">
    <property type="protein sequence ID" value="ELZ02614.1"/>
    <property type="molecule type" value="Genomic_DNA"/>
</dbReference>
<name>M0AYW7_NATA1</name>
<keyword evidence="1" id="KW-1133">Transmembrane helix</keyword>
<protein>
    <recommendedName>
        <fullName evidence="4">DUF3054 domain-containing protein</fullName>
    </recommendedName>
</protein>
<dbReference type="OrthoDB" id="177006at2157"/>
<organism evidence="2 3">
    <name type="scientific">Natrialba asiatica (strain ATCC 700177 / DSM 12278 / JCM 9576 / FERM P-10747 / NBRC 102637 / 172P1)</name>
    <dbReference type="NCBI Taxonomy" id="29540"/>
    <lineage>
        <taxon>Archaea</taxon>
        <taxon>Methanobacteriati</taxon>
        <taxon>Methanobacteriota</taxon>
        <taxon>Stenosarchaea group</taxon>
        <taxon>Halobacteria</taxon>
        <taxon>Halobacteriales</taxon>
        <taxon>Natrialbaceae</taxon>
        <taxon>Natrialba</taxon>
    </lineage>
</organism>
<proteinExistence type="predicted"/>